<evidence type="ECO:0000313" key="1">
    <source>
        <dbReference type="EMBL" id="BBY27412.1"/>
    </source>
</evidence>
<dbReference type="AlphaFoldDB" id="A0A7I7QMA1"/>
<evidence type="ECO:0000313" key="2">
    <source>
        <dbReference type="Proteomes" id="UP000467193"/>
    </source>
</evidence>
<keyword evidence="2" id="KW-1185">Reference proteome</keyword>
<proteinExistence type="predicted"/>
<protein>
    <submittedName>
        <fullName evidence="1">Uncharacterized protein</fullName>
    </submittedName>
</protein>
<dbReference type="KEGG" id="msei:MSEDJ_15080"/>
<name>A0A7I7QMA1_9MYCO</name>
<dbReference type="EMBL" id="AP022588">
    <property type="protein sequence ID" value="BBY27412.1"/>
    <property type="molecule type" value="Genomic_DNA"/>
</dbReference>
<organism evidence="1 2">
    <name type="scientific">Mycolicibacterium sediminis</name>
    <dbReference type="NCBI Taxonomy" id="1286180"/>
    <lineage>
        <taxon>Bacteria</taxon>
        <taxon>Bacillati</taxon>
        <taxon>Actinomycetota</taxon>
        <taxon>Actinomycetes</taxon>
        <taxon>Mycobacteriales</taxon>
        <taxon>Mycobacteriaceae</taxon>
        <taxon>Mycolicibacterium</taxon>
    </lineage>
</organism>
<dbReference type="Proteomes" id="UP000467193">
    <property type="component" value="Chromosome"/>
</dbReference>
<gene>
    <name evidence="1" type="ORF">MSEDJ_15080</name>
</gene>
<reference evidence="1 2" key="1">
    <citation type="journal article" date="2019" name="Emerg. Microbes Infect.">
        <title>Comprehensive subspecies identification of 175 nontuberculous mycobacteria species based on 7547 genomic profiles.</title>
        <authorList>
            <person name="Matsumoto Y."/>
            <person name="Kinjo T."/>
            <person name="Motooka D."/>
            <person name="Nabeya D."/>
            <person name="Jung N."/>
            <person name="Uechi K."/>
            <person name="Horii T."/>
            <person name="Iida T."/>
            <person name="Fujita J."/>
            <person name="Nakamura S."/>
        </authorList>
    </citation>
    <scope>NUCLEOTIDE SEQUENCE [LARGE SCALE GENOMIC DNA]</scope>
    <source>
        <strain evidence="1 2">JCM 17899</strain>
    </source>
</reference>
<dbReference type="RefSeq" id="WP_246231006.1">
    <property type="nucleotide sequence ID" value="NZ_AP022588.1"/>
</dbReference>
<accession>A0A7I7QMA1</accession>
<sequence length="324" mass="33982">MTHAFAVHLADFASTGSCPHAWLLADRLRRPDRVAVLGRAGVGRRTVEAALRRAGVAVSGGDAEVAVVVIAEDAKAEDLALVRSADRPALFALTKADLAGSGAGGPLAVARRRAAAIQSRSAVPTVPVVGLLGALGPDSLDDDLVAALRAFAVHPPDMTGVDSFVDDPHRVGRDVRTRLLAVLDRFGIAHAILALDRGVDPSGLSDHLRRLGNVDEVSSALDAASARVGYGRVLDAVAELRSLTDTSVDAWLASDDTVLAVMAAAVDVVEADGLRVDRGDTAADHLERARLWRRYGRGPVSTLHHRCSVDIVRGSLRLLDGSAR</sequence>